<dbReference type="OrthoDB" id="442863at2759"/>
<dbReference type="GO" id="GO:0001682">
    <property type="term" value="P:tRNA 5'-leader removal"/>
    <property type="evidence" value="ECO:0007669"/>
    <property type="project" value="InterPro"/>
</dbReference>
<keyword evidence="9" id="KW-1185">Reference proteome</keyword>
<dbReference type="GO" id="GO:0000172">
    <property type="term" value="C:ribonuclease MRP complex"/>
    <property type="evidence" value="ECO:0007669"/>
    <property type="project" value="InterPro"/>
</dbReference>
<comment type="subcellular location">
    <subcellularLocation>
        <location evidence="1">Nucleus</location>
    </subcellularLocation>
</comment>
<sequence length="816" mass="88477">MSAGGSERDSGKRAGADMRKGRQSASGFKQHVSEQKAVPGHATLAKARALDVTGFVEARSFEINALQRSLESAKTSGNARAFQTLPRHLRRRAASHNVKRMPVRLREKAISEMKKSAQSSKTLGEAGKLTNAKKNNRYRRRRARSVRAEYELRQAGKRWLETHVWHAKRMHMKEMSGVMVADSPNERSHKAAYRAAMEKTFVQDVSFYRTIEVAGSAEDIVRLVGRLVAPLDLTIAAPCHAGGSRMASLTLYRAGQYPLAALGPATALWRPPVEGELRSMWIRVHPCIADPVLSELANARSQLQVQQTLRIDDISSDLVSFELLGNQSTLMLCSILSHTASLESCGSSVLQAIRALPSPATLPESVVLALRIHDPRLHFPFKLPMEGAQPTPEQRSQLEELLLRWPEGAASLSAAGDGGIWDRAACASDIERRLSEHGINERRRSQLIPGSKLDPDPSVDVTVPILLIRTGPEALLGSRVIKTADQLVDNMAHGWTLLAPKGWGMPLWMALSFAGARAQGLQERAHVAFEAGLSTFPANWPGTSAYDSWAGPIAAEEFSKWSRRPPGKRTNYLHMGVESPFSSPFHKLLGMPHSPATYPEITTNDLQCRIKRLRKISSSKKAAALAPTDADDRGDVDMADELGAGLATIGIWLVSGERLSGIVSSLLAAPRREATMAQWANPLVEAICGHSCEDPLQLMEHALVRVRLICSGRGVPAKNAPIYMRSGAPSTGSDAVPMGVDPKRAALIGYVMAGSFSLARGCSMAIGACSLRGLFNIWIAGLGTQAPRASSNKCPRVTINSMNGGPFIDAILSVIP</sequence>
<evidence type="ECO:0000313" key="9">
    <source>
        <dbReference type="Proteomes" id="UP001151516"/>
    </source>
</evidence>
<keyword evidence="3" id="KW-0539">Nucleus</keyword>
<dbReference type="InterPro" id="IPR039182">
    <property type="entry name" value="Pop1"/>
</dbReference>
<protein>
    <submittedName>
        <fullName evidence="8">Ribonucleases P/MRP protein subunit pop1</fullName>
        <ecNumber evidence="8">3.1.26.5</ecNumber>
    </submittedName>
</protein>
<dbReference type="Proteomes" id="UP001151516">
    <property type="component" value="Unassembled WGS sequence"/>
</dbReference>
<comment type="caution">
    <text evidence="8">The sequence shown here is derived from an EMBL/GenBank/DDBJ whole genome shotgun (WGS) entry which is preliminary data.</text>
</comment>
<evidence type="ECO:0000259" key="7">
    <source>
        <dbReference type="Pfam" id="PF22770"/>
    </source>
</evidence>
<evidence type="ECO:0000259" key="5">
    <source>
        <dbReference type="Pfam" id="PF06978"/>
    </source>
</evidence>
<feature type="domain" description="POP1 C-terminal" evidence="7">
    <location>
        <begin position="746"/>
        <end position="777"/>
    </location>
</feature>
<evidence type="ECO:0000259" key="6">
    <source>
        <dbReference type="Pfam" id="PF08170"/>
    </source>
</evidence>
<feature type="region of interest" description="Disordered" evidence="4">
    <location>
        <begin position="1"/>
        <end position="40"/>
    </location>
</feature>
<accession>A0A9W8GPR7</accession>
<evidence type="ECO:0000313" key="8">
    <source>
        <dbReference type="EMBL" id="KAJ2690623.1"/>
    </source>
</evidence>
<keyword evidence="2" id="KW-0819">tRNA processing</keyword>
<dbReference type="Pfam" id="PF08170">
    <property type="entry name" value="POPLD"/>
    <property type="match status" value="1"/>
</dbReference>
<name>A0A9W8GPR7_9FUNG</name>
<feature type="region of interest" description="Disordered" evidence="4">
    <location>
        <begin position="113"/>
        <end position="143"/>
    </location>
</feature>
<evidence type="ECO:0000256" key="3">
    <source>
        <dbReference type="ARBA" id="ARBA00023242"/>
    </source>
</evidence>
<organism evidence="8 9">
    <name type="scientific">Coemansia spiralis</name>
    <dbReference type="NCBI Taxonomy" id="417178"/>
    <lineage>
        <taxon>Eukaryota</taxon>
        <taxon>Fungi</taxon>
        <taxon>Fungi incertae sedis</taxon>
        <taxon>Zoopagomycota</taxon>
        <taxon>Kickxellomycotina</taxon>
        <taxon>Kickxellomycetes</taxon>
        <taxon>Kickxellales</taxon>
        <taxon>Kickxellaceae</taxon>
        <taxon>Coemansia</taxon>
    </lineage>
</organism>
<feature type="domain" description="Pop1 N-terminal" evidence="5">
    <location>
        <begin position="55"/>
        <end position="146"/>
    </location>
</feature>
<feature type="domain" description="POPLD" evidence="6">
    <location>
        <begin position="494"/>
        <end position="583"/>
    </location>
</feature>
<dbReference type="Pfam" id="PF06978">
    <property type="entry name" value="POP1_N"/>
    <property type="match status" value="1"/>
</dbReference>
<gene>
    <name evidence="8" type="primary">POP1</name>
    <name evidence="8" type="ORF">IWW39_000564</name>
</gene>
<dbReference type="PANTHER" id="PTHR22731">
    <property type="entry name" value="RIBONUCLEASES P/MRP PROTEIN SUBUNIT POP1"/>
    <property type="match status" value="1"/>
</dbReference>
<dbReference type="EC" id="3.1.26.5" evidence="8"/>
<keyword evidence="8" id="KW-0378">Hydrolase</keyword>
<proteinExistence type="predicted"/>
<dbReference type="GO" id="GO:0004526">
    <property type="term" value="F:ribonuclease P activity"/>
    <property type="evidence" value="ECO:0007669"/>
    <property type="project" value="UniProtKB-EC"/>
</dbReference>
<feature type="compositionally biased region" description="Basic residues" evidence="4">
    <location>
        <begin position="134"/>
        <end position="143"/>
    </location>
</feature>
<evidence type="ECO:0000256" key="1">
    <source>
        <dbReference type="ARBA" id="ARBA00004123"/>
    </source>
</evidence>
<dbReference type="GO" id="GO:0005655">
    <property type="term" value="C:nucleolar ribonuclease P complex"/>
    <property type="evidence" value="ECO:0007669"/>
    <property type="project" value="InterPro"/>
</dbReference>
<dbReference type="Pfam" id="PF22770">
    <property type="entry name" value="POP1_C"/>
    <property type="match status" value="1"/>
</dbReference>
<dbReference type="PANTHER" id="PTHR22731:SF3">
    <property type="entry name" value="RIBONUCLEASES P_MRP PROTEIN SUBUNIT POP1"/>
    <property type="match status" value="1"/>
</dbReference>
<dbReference type="AlphaFoldDB" id="A0A9W8GPR7"/>
<evidence type="ECO:0000256" key="4">
    <source>
        <dbReference type="SAM" id="MobiDB-lite"/>
    </source>
</evidence>
<dbReference type="InterPro" id="IPR009723">
    <property type="entry name" value="Pop1_N"/>
</dbReference>
<feature type="compositionally biased region" description="Basic and acidic residues" evidence="4">
    <location>
        <begin position="1"/>
        <end position="20"/>
    </location>
</feature>
<dbReference type="InterPro" id="IPR012590">
    <property type="entry name" value="POPLD_dom"/>
</dbReference>
<dbReference type="EMBL" id="JANBTX010000009">
    <property type="protein sequence ID" value="KAJ2690623.1"/>
    <property type="molecule type" value="Genomic_DNA"/>
</dbReference>
<reference evidence="8" key="1">
    <citation type="submission" date="2022-07" db="EMBL/GenBank/DDBJ databases">
        <title>Phylogenomic reconstructions and comparative analyses of Kickxellomycotina fungi.</title>
        <authorList>
            <person name="Reynolds N.K."/>
            <person name="Stajich J.E."/>
            <person name="Barry K."/>
            <person name="Grigoriev I.V."/>
            <person name="Crous P."/>
            <person name="Smith M.E."/>
        </authorList>
    </citation>
    <scope>NUCLEOTIDE SEQUENCE</scope>
    <source>
        <strain evidence="8">CBS 109367</strain>
    </source>
</reference>
<dbReference type="InterPro" id="IPR055079">
    <property type="entry name" value="POP1_C"/>
</dbReference>
<evidence type="ECO:0000256" key="2">
    <source>
        <dbReference type="ARBA" id="ARBA00022694"/>
    </source>
</evidence>